<gene>
    <name evidence="1" type="ORF">B1806_07365</name>
</gene>
<proteinExistence type="predicted"/>
<dbReference type="STRING" id="993689.GCA_002077135_01007"/>
<organism evidence="1 2">
    <name type="scientific">Metallibacterium scheffleri</name>
    <dbReference type="NCBI Taxonomy" id="993689"/>
    <lineage>
        <taxon>Bacteria</taxon>
        <taxon>Pseudomonadati</taxon>
        <taxon>Pseudomonadota</taxon>
        <taxon>Gammaproteobacteria</taxon>
        <taxon>Lysobacterales</taxon>
        <taxon>Rhodanobacteraceae</taxon>
        <taxon>Metallibacterium</taxon>
    </lineage>
</organism>
<dbReference type="OrthoDB" id="9800503at2"/>
<evidence type="ECO:0000313" key="1">
    <source>
        <dbReference type="EMBL" id="THD10668.1"/>
    </source>
</evidence>
<name>A0A4S3KQD4_9GAMM</name>
<comment type="caution">
    <text evidence="1">The sequence shown here is derived from an EMBL/GenBank/DDBJ whole genome shotgun (WGS) entry which is preliminary data.</text>
</comment>
<dbReference type="EMBL" id="MWQO01000023">
    <property type="protein sequence ID" value="THD10668.1"/>
    <property type="molecule type" value="Genomic_DNA"/>
</dbReference>
<dbReference type="AlphaFoldDB" id="A0A4S3KQD4"/>
<dbReference type="RefSeq" id="WP_081126350.1">
    <property type="nucleotide sequence ID" value="NZ_DAHXOC010000082.1"/>
</dbReference>
<dbReference type="Proteomes" id="UP000307749">
    <property type="component" value="Unassembled WGS sequence"/>
</dbReference>
<sequence>MQAIELSKLIGKDFATCFARVEAGQTVRVLRNGKPIAEIQPIPPRTPSWKQRPARPLTLGGKAISRLILEARGN</sequence>
<keyword evidence="2" id="KW-1185">Reference proteome</keyword>
<protein>
    <submittedName>
        <fullName evidence="1">Prevent-host-death protein</fullName>
    </submittedName>
</protein>
<reference evidence="1 2" key="1">
    <citation type="submission" date="2017-02" db="EMBL/GenBank/DDBJ databases">
        <title>Whole genome sequencing of Metallibacterium scheffleri DSM 24874 (T).</title>
        <authorList>
            <person name="Kumar S."/>
            <person name="Patil P."/>
            <person name="Patil P.B."/>
        </authorList>
    </citation>
    <scope>NUCLEOTIDE SEQUENCE [LARGE SCALE GENOMIC DNA]</scope>
    <source>
        <strain evidence="1 2">DSM 24874</strain>
    </source>
</reference>
<accession>A0A4S3KQD4</accession>
<evidence type="ECO:0000313" key="2">
    <source>
        <dbReference type="Proteomes" id="UP000307749"/>
    </source>
</evidence>